<evidence type="ECO:0000256" key="1">
    <source>
        <dbReference type="SAM" id="MobiDB-lite"/>
    </source>
</evidence>
<evidence type="ECO:0000313" key="3">
    <source>
        <dbReference type="Proteomes" id="UP000429607"/>
    </source>
</evidence>
<feature type="region of interest" description="Disordered" evidence="1">
    <location>
        <begin position="473"/>
        <end position="537"/>
    </location>
</feature>
<feature type="compositionally biased region" description="Acidic residues" evidence="1">
    <location>
        <begin position="80"/>
        <end position="92"/>
    </location>
</feature>
<sequence>MRGPDDPGEAKLPATEAKPPDPGHQTRRGGEEHEQRTLQVDNTGAPDGQAVQSITESKNGDDDGHMTLAIHDSIVAETPDSQEEVPVEDTGDDQSTKTDKLDPRSAPQTKAEPDRVGVMQVEQFTRLRDEWMATIAELFANAHDKVAIDEERVPAVKHRYPKLRGDERALLTTFFTEVFVVSRGMFADWDRYATAATRDLYNTSWSFKKILESLIDKVKWAREQPMNMWVAKIKAATTNEITRNGTTKKYQTFMFNPAKFSRADIETLMRICEQPVAVTHGRALRAGTKDEWGILAGMAEGNIVCRRVPEFAKSVLDSNKITRLNRTIQMQVEGELVLQLRGRGTISPSRRSTRAIKDDIMLAAVAAGVNLDEVQGMLNITKTISYNHVQRSVHFFCFDRVTARKYQLMYIQFQKQIYTLANVHGPDAGTVWDLQLAWDGTRPAMIREYETHAHVDTVRQRLSVEPSRYAELDDANEAQEEQEGKSEDKPPVPETIEISSGEELETERPSRITEEEKARLHLVSAKPQKLTPTPQLVALKQRERTALTKEITQLKQF</sequence>
<organism evidence="2 3">
    <name type="scientific">Phytophthora rubi</name>
    <dbReference type="NCBI Taxonomy" id="129364"/>
    <lineage>
        <taxon>Eukaryota</taxon>
        <taxon>Sar</taxon>
        <taxon>Stramenopiles</taxon>
        <taxon>Oomycota</taxon>
        <taxon>Peronosporomycetes</taxon>
        <taxon>Peronosporales</taxon>
        <taxon>Peronosporaceae</taxon>
        <taxon>Phytophthora</taxon>
    </lineage>
</organism>
<feature type="compositionally biased region" description="Basic and acidic residues" evidence="1">
    <location>
        <begin position="482"/>
        <end position="491"/>
    </location>
</feature>
<dbReference type="EMBL" id="QXFV01000096">
    <property type="protein sequence ID" value="KAE9050065.1"/>
    <property type="molecule type" value="Genomic_DNA"/>
</dbReference>
<protein>
    <submittedName>
        <fullName evidence="2">Uncharacterized protein</fullName>
    </submittedName>
</protein>
<proteinExistence type="predicted"/>
<feature type="compositionally biased region" description="Basic and acidic residues" evidence="1">
    <location>
        <begin position="506"/>
        <end position="519"/>
    </location>
</feature>
<dbReference type="Proteomes" id="UP000429607">
    <property type="component" value="Unassembled WGS sequence"/>
</dbReference>
<gene>
    <name evidence="2" type="ORF">PR001_g2742</name>
</gene>
<dbReference type="AlphaFoldDB" id="A0A6A3P7V6"/>
<feature type="compositionally biased region" description="Basic and acidic residues" evidence="1">
    <location>
        <begin position="94"/>
        <end position="103"/>
    </location>
</feature>
<evidence type="ECO:0000313" key="2">
    <source>
        <dbReference type="EMBL" id="KAE9050065.1"/>
    </source>
</evidence>
<comment type="caution">
    <text evidence="2">The sequence shown here is derived from an EMBL/GenBank/DDBJ whole genome shotgun (WGS) entry which is preliminary data.</text>
</comment>
<name>A0A6A3P7V6_9STRA</name>
<feature type="region of interest" description="Disordered" evidence="1">
    <location>
        <begin position="1"/>
        <end position="115"/>
    </location>
</feature>
<reference evidence="2 3" key="1">
    <citation type="submission" date="2018-09" db="EMBL/GenBank/DDBJ databases">
        <title>Genomic investigation of the strawberry pathogen Phytophthora fragariae indicates pathogenicity is determined by transcriptional variation in three key races.</title>
        <authorList>
            <person name="Adams T.M."/>
            <person name="Armitage A.D."/>
            <person name="Sobczyk M.K."/>
            <person name="Bates H.J."/>
            <person name="Dunwell J.M."/>
            <person name="Nellist C.F."/>
            <person name="Harrison R.J."/>
        </authorList>
    </citation>
    <scope>NUCLEOTIDE SEQUENCE [LARGE SCALE GENOMIC DNA]</scope>
    <source>
        <strain evidence="2 3">SCRP249</strain>
    </source>
</reference>
<accession>A0A6A3P7V6</accession>